<evidence type="ECO:0000313" key="2">
    <source>
        <dbReference type="Proteomes" id="UP001229421"/>
    </source>
</evidence>
<dbReference type="EMBL" id="JAUHHV010000003">
    <property type="protein sequence ID" value="KAK1429824.1"/>
    <property type="molecule type" value="Genomic_DNA"/>
</dbReference>
<proteinExistence type="predicted"/>
<comment type="caution">
    <text evidence="1">The sequence shown here is derived from an EMBL/GenBank/DDBJ whole genome shotgun (WGS) entry which is preliminary data.</text>
</comment>
<name>A0AAD8KUI9_TARER</name>
<sequence>MCNSPPVAEDRVTVHTRVFQFLRKLFLTSELINEKEALLTTKEYTTRSNRRRNGDLSIEELRNMLTNTSELRVRGALARPFSCRSASARPYVFFACSALVEHWAFNLMVAGSSPAIPKPNLHYTMSKDA</sequence>
<keyword evidence="2" id="KW-1185">Reference proteome</keyword>
<dbReference type="Proteomes" id="UP001229421">
    <property type="component" value="Unassembled WGS sequence"/>
</dbReference>
<evidence type="ECO:0000313" key="1">
    <source>
        <dbReference type="EMBL" id="KAK1429824.1"/>
    </source>
</evidence>
<reference evidence="1" key="1">
    <citation type="journal article" date="2023" name="bioRxiv">
        <title>Improved chromosome-level genome assembly for marigold (Tagetes erecta).</title>
        <authorList>
            <person name="Jiang F."/>
            <person name="Yuan L."/>
            <person name="Wang S."/>
            <person name="Wang H."/>
            <person name="Xu D."/>
            <person name="Wang A."/>
            <person name="Fan W."/>
        </authorList>
    </citation>
    <scope>NUCLEOTIDE SEQUENCE</scope>
    <source>
        <strain evidence="1">WSJ</strain>
        <tissue evidence="1">Leaf</tissue>
    </source>
</reference>
<accession>A0AAD8KUI9</accession>
<organism evidence="1 2">
    <name type="scientific">Tagetes erecta</name>
    <name type="common">African marigold</name>
    <dbReference type="NCBI Taxonomy" id="13708"/>
    <lineage>
        <taxon>Eukaryota</taxon>
        <taxon>Viridiplantae</taxon>
        <taxon>Streptophyta</taxon>
        <taxon>Embryophyta</taxon>
        <taxon>Tracheophyta</taxon>
        <taxon>Spermatophyta</taxon>
        <taxon>Magnoliopsida</taxon>
        <taxon>eudicotyledons</taxon>
        <taxon>Gunneridae</taxon>
        <taxon>Pentapetalae</taxon>
        <taxon>asterids</taxon>
        <taxon>campanulids</taxon>
        <taxon>Asterales</taxon>
        <taxon>Asteraceae</taxon>
        <taxon>Asteroideae</taxon>
        <taxon>Heliantheae alliance</taxon>
        <taxon>Tageteae</taxon>
        <taxon>Tagetes</taxon>
    </lineage>
</organism>
<gene>
    <name evidence="1" type="ORF">QVD17_12078</name>
</gene>
<dbReference type="AlphaFoldDB" id="A0AAD8KUI9"/>
<protein>
    <submittedName>
        <fullName evidence="1">Uncharacterized protein</fullName>
    </submittedName>
</protein>